<dbReference type="GO" id="GO:0016491">
    <property type="term" value="F:oxidoreductase activity"/>
    <property type="evidence" value="ECO:0007669"/>
    <property type="project" value="UniProtKB-KW"/>
</dbReference>
<dbReference type="PATRIC" id="fig|1316928.3.peg.3709"/>
<evidence type="ECO:0000259" key="6">
    <source>
        <dbReference type="Pfam" id="PF00881"/>
    </source>
</evidence>
<dbReference type="OrthoDB" id="9798230at2"/>
<dbReference type="CDD" id="cd02136">
    <property type="entry name" value="PnbA_NfnB-like"/>
    <property type="match status" value="1"/>
</dbReference>
<name>R7Y5Q4_9ACTN</name>
<evidence type="ECO:0000313" key="8">
    <source>
        <dbReference type="Proteomes" id="UP000013569"/>
    </source>
</evidence>
<dbReference type="PANTHER" id="PTHR43673:SF2">
    <property type="entry name" value="NITROREDUCTASE"/>
    <property type="match status" value="1"/>
</dbReference>
<dbReference type="Gene3D" id="3.40.109.10">
    <property type="entry name" value="NADH Oxidase"/>
    <property type="match status" value="1"/>
</dbReference>
<proteinExistence type="inferred from homology"/>
<dbReference type="RefSeq" id="WP_010844061.1">
    <property type="nucleotide sequence ID" value="NZ_AQPW01000027.1"/>
</dbReference>
<gene>
    <name evidence="7" type="ORF">GTC6_18351</name>
</gene>
<protein>
    <submittedName>
        <fullName evidence="7">Nitroreductase</fullName>
    </submittedName>
</protein>
<organism evidence="7 8">
    <name type="scientific">Gordonia terrae C-6</name>
    <dbReference type="NCBI Taxonomy" id="1316928"/>
    <lineage>
        <taxon>Bacteria</taxon>
        <taxon>Bacillati</taxon>
        <taxon>Actinomycetota</taxon>
        <taxon>Actinomycetes</taxon>
        <taxon>Mycobacteriales</taxon>
        <taxon>Gordoniaceae</taxon>
        <taxon>Gordonia</taxon>
    </lineage>
</organism>
<evidence type="ECO:0000256" key="2">
    <source>
        <dbReference type="ARBA" id="ARBA00007118"/>
    </source>
</evidence>
<reference evidence="7 8" key="1">
    <citation type="journal article" date="2013" name="Genome Announc.">
        <title>Draft Genome Sequence of a Benzothiophene-Desulfurizing Bacterium, Gordona terrae Strain C-6.</title>
        <authorList>
            <person name="Wang W."/>
            <person name="Ma T."/>
            <person name="Ren Y."/>
            <person name="Li G."/>
        </authorList>
    </citation>
    <scope>NUCLEOTIDE SEQUENCE [LARGE SCALE GENOMIC DNA]</scope>
    <source>
        <strain evidence="7 8">C-6</strain>
    </source>
</reference>
<dbReference type="SUPFAM" id="SSF55469">
    <property type="entry name" value="FMN-dependent nitroreductase-like"/>
    <property type="match status" value="1"/>
</dbReference>
<feature type="domain" description="Nitroreductase" evidence="6">
    <location>
        <begin position="29"/>
        <end position="216"/>
    </location>
</feature>
<evidence type="ECO:0000256" key="1">
    <source>
        <dbReference type="ARBA" id="ARBA00001917"/>
    </source>
</evidence>
<dbReference type="Proteomes" id="UP000013569">
    <property type="component" value="Unassembled WGS sequence"/>
</dbReference>
<evidence type="ECO:0000313" key="7">
    <source>
        <dbReference type="EMBL" id="EON31320.1"/>
    </source>
</evidence>
<comment type="cofactor">
    <cofactor evidence="1">
        <name>FMN</name>
        <dbReference type="ChEBI" id="CHEBI:58210"/>
    </cofactor>
</comment>
<sequence length="241" mass="26231">MSQLSAQAGEGSVSSVDSSSYETLRQLLSSRWSCRAFRSEDVPREEIDRVLDLARMTPSWCNTQPWHVDIVSGAATVRLREALRAAISEGPTQNPDIEFPVSYQGVYQERRRESGLQLYASLGIDKSDRAGSARQMLRNFDFFDAPHVAIVTTEAALGPYGAVDCGLFVSNFVLAAHSAGIATIPQAALAAQAPVIREQLGLDPGRHVVVGISFGYPDDDAPVNSYRTGRQSTSEVATFHR</sequence>
<comment type="similarity">
    <text evidence="2">Belongs to the nitroreductase family.</text>
</comment>
<keyword evidence="3" id="KW-0285">Flavoprotein</keyword>
<keyword evidence="4" id="KW-0288">FMN</keyword>
<comment type="caution">
    <text evidence="7">The sequence shown here is derived from an EMBL/GenBank/DDBJ whole genome shotgun (WGS) entry which is preliminary data.</text>
</comment>
<keyword evidence="5" id="KW-0560">Oxidoreductase</keyword>
<dbReference type="Pfam" id="PF00881">
    <property type="entry name" value="Nitroreductase"/>
    <property type="match status" value="1"/>
</dbReference>
<dbReference type="InterPro" id="IPR029479">
    <property type="entry name" value="Nitroreductase"/>
</dbReference>
<dbReference type="EMBL" id="AQPW01000027">
    <property type="protein sequence ID" value="EON31320.1"/>
    <property type="molecule type" value="Genomic_DNA"/>
</dbReference>
<dbReference type="AlphaFoldDB" id="R7Y5Q4"/>
<evidence type="ECO:0000256" key="4">
    <source>
        <dbReference type="ARBA" id="ARBA00022643"/>
    </source>
</evidence>
<evidence type="ECO:0000256" key="5">
    <source>
        <dbReference type="ARBA" id="ARBA00023002"/>
    </source>
</evidence>
<accession>R7Y5Q4</accession>
<dbReference type="PANTHER" id="PTHR43673">
    <property type="entry name" value="NAD(P)H NITROREDUCTASE YDGI-RELATED"/>
    <property type="match status" value="1"/>
</dbReference>
<evidence type="ECO:0000256" key="3">
    <source>
        <dbReference type="ARBA" id="ARBA00022630"/>
    </source>
</evidence>
<dbReference type="InterPro" id="IPR000415">
    <property type="entry name" value="Nitroreductase-like"/>
</dbReference>